<dbReference type="PROSITE" id="PS01081">
    <property type="entry name" value="HTH_TETR_1"/>
    <property type="match status" value="1"/>
</dbReference>
<evidence type="ECO:0000259" key="4">
    <source>
        <dbReference type="PROSITE" id="PS50977"/>
    </source>
</evidence>
<dbReference type="EMBL" id="JBHUMZ010000052">
    <property type="protein sequence ID" value="MFD2640204.1"/>
    <property type="molecule type" value="Genomic_DNA"/>
</dbReference>
<dbReference type="Gene3D" id="1.10.357.10">
    <property type="entry name" value="Tetracycline Repressor, domain 2"/>
    <property type="match status" value="1"/>
</dbReference>
<dbReference type="PROSITE" id="PS50977">
    <property type="entry name" value="HTH_TETR_2"/>
    <property type="match status" value="1"/>
</dbReference>
<proteinExistence type="predicted"/>
<reference evidence="6" key="1">
    <citation type="journal article" date="2019" name="Int. J. Syst. Evol. Microbiol.">
        <title>The Global Catalogue of Microorganisms (GCM) 10K type strain sequencing project: providing services to taxonomists for standard genome sequencing and annotation.</title>
        <authorList>
            <consortium name="The Broad Institute Genomics Platform"/>
            <consortium name="The Broad Institute Genome Sequencing Center for Infectious Disease"/>
            <person name="Wu L."/>
            <person name="Ma J."/>
        </authorList>
    </citation>
    <scope>NUCLEOTIDE SEQUENCE [LARGE SCALE GENOMIC DNA]</scope>
    <source>
        <strain evidence="6">TISTR 1571</strain>
    </source>
</reference>
<name>A0ABW5QDZ2_9BACI</name>
<evidence type="ECO:0000256" key="1">
    <source>
        <dbReference type="ARBA" id="ARBA00022491"/>
    </source>
</evidence>
<dbReference type="PRINTS" id="PR00455">
    <property type="entry name" value="HTHTETR"/>
</dbReference>
<accession>A0ABW5QDZ2</accession>
<dbReference type="Pfam" id="PF00440">
    <property type="entry name" value="TetR_N"/>
    <property type="match status" value="1"/>
</dbReference>
<dbReference type="InterPro" id="IPR023772">
    <property type="entry name" value="DNA-bd_HTH_TetR-type_CS"/>
</dbReference>
<dbReference type="SUPFAM" id="SSF48498">
    <property type="entry name" value="Tetracyclin repressor-like, C-terminal domain"/>
    <property type="match status" value="1"/>
</dbReference>
<evidence type="ECO:0000313" key="5">
    <source>
        <dbReference type="EMBL" id="MFD2640204.1"/>
    </source>
</evidence>
<organism evidence="5 6">
    <name type="scientific">Piscibacillus salipiscarius</name>
    <dbReference type="NCBI Taxonomy" id="299480"/>
    <lineage>
        <taxon>Bacteria</taxon>
        <taxon>Bacillati</taxon>
        <taxon>Bacillota</taxon>
        <taxon>Bacilli</taxon>
        <taxon>Bacillales</taxon>
        <taxon>Bacillaceae</taxon>
        <taxon>Piscibacillus</taxon>
    </lineage>
</organism>
<dbReference type="PANTHER" id="PTHR43479:SF11">
    <property type="entry name" value="ACREF_ENVCD OPERON REPRESSOR-RELATED"/>
    <property type="match status" value="1"/>
</dbReference>
<dbReference type="SUPFAM" id="SSF46689">
    <property type="entry name" value="Homeodomain-like"/>
    <property type="match status" value="1"/>
</dbReference>
<keyword evidence="1" id="KW-0678">Repressor</keyword>
<protein>
    <submittedName>
        <fullName evidence="5">TetR/AcrR family transcriptional regulator</fullName>
    </submittedName>
</protein>
<dbReference type="PANTHER" id="PTHR43479">
    <property type="entry name" value="ACREF/ENVCD OPERON REPRESSOR-RELATED"/>
    <property type="match status" value="1"/>
</dbReference>
<evidence type="ECO:0000313" key="6">
    <source>
        <dbReference type="Proteomes" id="UP001597452"/>
    </source>
</evidence>
<gene>
    <name evidence="5" type="ORF">ACFSW4_15150</name>
</gene>
<evidence type="ECO:0000256" key="2">
    <source>
        <dbReference type="ARBA" id="ARBA00023125"/>
    </source>
</evidence>
<keyword evidence="2 3" id="KW-0238">DNA-binding</keyword>
<keyword evidence="6" id="KW-1185">Reference proteome</keyword>
<dbReference type="InterPro" id="IPR050624">
    <property type="entry name" value="HTH-type_Tx_Regulator"/>
</dbReference>
<dbReference type="InterPro" id="IPR001647">
    <property type="entry name" value="HTH_TetR"/>
</dbReference>
<dbReference type="Proteomes" id="UP001597452">
    <property type="component" value="Unassembled WGS sequence"/>
</dbReference>
<sequence>MPLSEEQKVNMMKRREKIMEVATDLFATEGYEGTTIKKVSEAANISYGSVFTYFKDKEELFYKVITEPLTDLSNDLFNFNPDADDPITELEKMIEKHIKIFAGMNTYLTLVVLIVGQHTRFPSVFEELDQFHSQLLERISQLVENGQNKGLLVEQDSFKVATLYTSLLIGIRLNTTDSRFSELWGSYVSSVLNLFGPIYK</sequence>
<dbReference type="RefSeq" id="WP_377330309.1">
    <property type="nucleotide sequence ID" value="NZ_JBHUMZ010000052.1"/>
</dbReference>
<feature type="DNA-binding region" description="H-T-H motif" evidence="3">
    <location>
        <begin position="35"/>
        <end position="54"/>
    </location>
</feature>
<feature type="domain" description="HTH tetR-type" evidence="4">
    <location>
        <begin position="12"/>
        <end position="72"/>
    </location>
</feature>
<evidence type="ECO:0000256" key="3">
    <source>
        <dbReference type="PROSITE-ProRule" id="PRU00335"/>
    </source>
</evidence>
<dbReference type="InterPro" id="IPR036271">
    <property type="entry name" value="Tet_transcr_reg_TetR-rel_C_sf"/>
</dbReference>
<comment type="caution">
    <text evidence="5">The sequence shown here is derived from an EMBL/GenBank/DDBJ whole genome shotgun (WGS) entry which is preliminary data.</text>
</comment>
<dbReference type="Gene3D" id="1.10.10.60">
    <property type="entry name" value="Homeodomain-like"/>
    <property type="match status" value="1"/>
</dbReference>
<dbReference type="InterPro" id="IPR009057">
    <property type="entry name" value="Homeodomain-like_sf"/>
</dbReference>